<evidence type="ECO:0000313" key="2">
    <source>
        <dbReference type="RefSeq" id="XP_018819635.1"/>
    </source>
</evidence>
<dbReference type="InterPro" id="IPR026960">
    <property type="entry name" value="RVT-Znf"/>
</dbReference>
<reference evidence="2" key="1">
    <citation type="submission" date="2025-08" db="UniProtKB">
        <authorList>
            <consortium name="RefSeq"/>
        </authorList>
    </citation>
    <scope>IDENTIFICATION</scope>
    <source>
        <tissue evidence="2">Leaves</tissue>
    </source>
</reference>
<dbReference type="Proteomes" id="UP000235220">
    <property type="component" value="Chromosome 4"/>
</dbReference>
<dbReference type="AlphaFoldDB" id="A0A2I4EJR0"/>
<dbReference type="Pfam" id="PF13966">
    <property type="entry name" value="zf-RVT"/>
    <property type="match status" value="1"/>
</dbReference>
<gene>
    <name evidence="2" type="primary">LOC108990201</name>
</gene>
<dbReference type="InterPro" id="IPR052929">
    <property type="entry name" value="RNase_H-like_EbsB-rel"/>
</dbReference>
<dbReference type="PANTHER" id="PTHR47074">
    <property type="entry name" value="BNAC02G40300D PROTEIN"/>
    <property type="match status" value="1"/>
</dbReference>
<accession>A0A2I4EJR0</accession>
<organism evidence="1 2">
    <name type="scientific">Juglans regia</name>
    <name type="common">English walnut</name>
    <dbReference type="NCBI Taxonomy" id="51240"/>
    <lineage>
        <taxon>Eukaryota</taxon>
        <taxon>Viridiplantae</taxon>
        <taxon>Streptophyta</taxon>
        <taxon>Embryophyta</taxon>
        <taxon>Tracheophyta</taxon>
        <taxon>Spermatophyta</taxon>
        <taxon>Magnoliopsida</taxon>
        <taxon>eudicotyledons</taxon>
        <taxon>Gunneridae</taxon>
        <taxon>Pentapetalae</taxon>
        <taxon>rosids</taxon>
        <taxon>fabids</taxon>
        <taxon>Fagales</taxon>
        <taxon>Juglandaceae</taxon>
        <taxon>Juglans</taxon>
    </lineage>
</organism>
<dbReference type="Gramene" id="Jr04_11500_p1">
    <property type="protein sequence ID" value="cds.Jr04_11500_p1"/>
    <property type="gene ID" value="Jr04_11500"/>
</dbReference>
<sequence length="322" mass="37160">MKRGESGDSSVVSGLEKCWKRLWSLEISGTVKHFLWKASQDVLPTRKNICKKQVLTNPLCMIYKEDEEIVTHVLWRCIVANDIWADNTSLVQKWSVNESEFMELWKRFSECLTEAEQKWVAVAMWRIWLRRKHFMFQGKMMDPRKIIQVEGFIKANWDAAVDEGARRKGIGVIVRDHEGEILASLFVNKPFHSKPVLAECFASCRGDAQVLVKAVNTKGENWLWFGQIVEDIQEMLQRMASIANIVPLIKVVSLWRPDAAKVLSSLSKSWSSDQFSRAPLAKEEKGKKIHDKALKAYEAFDFMYSAFLALSDQRVKMIFELL</sequence>
<dbReference type="OrthoDB" id="913934at2759"/>
<protein>
    <submittedName>
        <fullName evidence="2">Uncharacterized protein LOC108990201</fullName>
    </submittedName>
</protein>
<dbReference type="KEGG" id="jre:108990201"/>
<dbReference type="RefSeq" id="XP_018819635.1">
    <property type="nucleotide sequence ID" value="XM_018964090.1"/>
</dbReference>
<proteinExistence type="predicted"/>
<evidence type="ECO:0000313" key="1">
    <source>
        <dbReference type="Proteomes" id="UP000235220"/>
    </source>
</evidence>
<keyword evidence="1" id="KW-1185">Reference proteome</keyword>
<dbReference type="GeneID" id="108990201"/>
<dbReference type="PANTHER" id="PTHR47074:SF48">
    <property type="entry name" value="POLYNUCLEOTIDYL TRANSFERASE, RIBONUCLEASE H-LIKE SUPERFAMILY PROTEIN"/>
    <property type="match status" value="1"/>
</dbReference>
<name>A0A2I4EJR0_JUGRE</name>